<sequence length="87" mass="9977">MANGNDERNNPKRKVGKEDFLSEHGMTPTQQFIAERHAAAVPASDFEGYYPMPGYDYPGAQRLQRILFESRMRKAMEIPKVNDDETD</sequence>
<organism evidence="2">
    <name type="scientific">uncultured Caudovirales phage</name>
    <dbReference type="NCBI Taxonomy" id="2100421"/>
    <lineage>
        <taxon>Viruses</taxon>
        <taxon>Duplodnaviria</taxon>
        <taxon>Heunggongvirae</taxon>
        <taxon>Uroviricota</taxon>
        <taxon>Caudoviricetes</taxon>
        <taxon>Peduoviridae</taxon>
        <taxon>Maltschvirus</taxon>
        <taxon>Maltschvirus maltsch</taxon>
    </lineage>
</organism>
<feature type="compositionally biased region" description="Basic and acidic residues" evidence="1">
    <location>
        <begin position="1"/>
        <end position="22"/>
    </location>
</feature>
<gene>
    <name evidence="2" type="ORF">UFOVP361_89</name>
</gene>
<name>A0A6J7WVZ9_9CAUD</name>
<dbReference type="EMBL" id="LR798301">
    <property type="protein sequence ID" value="CAB5222289.1"/>
    <property type="molecule type" value="Genomic_DNA"/>
</dbReference>
<evidence type="ECO:0000256" key="1">
    <source>
        <dbReference type="SAM" id="MobiDB-lite"/>
    </source>
</evidence>
<evidence type="ECO:0000313" key="2">
    <source>
        <dbReference type="EMBL" id="CAB5222289.1"/>
    </source>
</evidence>
<proteinExistence type="predicted"/>
<feature type="region of interest" description="Disordered" evidence="1">
    <location>
        <begin position="1"/>
        <end position="24"/>
    </location>
</feature>
<reference evidence="2" key="1">
    <citation type="submission" date="2020-05" db="EMBL/GenBank/DDBJ databases">
        <authorList>
            <person name="Chiriac C."/>
            <person name="Salcher M."/>
            <person name="Ghai R."/>
            <person name="Kavagutti S V."/>
        </authorList>
    </citation>
    <scope>NUCLEOTIDE SEQUENCE</scope>
</reference>
<accession>A0A6J7WVZ9</accession>
<protein>
    <submittedName>
        <fullName evidence="2">Uncharacterized protein</fullName>
    </submittedName>
</protein>